<dbReference type="AlphaFoldDB" id="A0A916UK68"/>
<gene>
    <name evidence="1" type="ORF">GCM10011410_30090</name>
</gene>
<reference evidence="1" key="2">
    <citation type="submission" date="2020-09" db="EMBL/GenBank/DDBJ databases">
        <authorList>
            <person name="Sun Q."/>
            <person name="Zhou Y."/>
        </authorList>
    </citation>
    <scope>NUCLEOTIDE SEQUENCE</scope>
    <source>
        <strain evidence="1">CGMCC 1.15478</strain>
    </source>
</reference>
<reference evidence="1" key="1">
    <citation type="journal article" date="2014" name="Int. J. Syst. Evol. Microbiol.">
        <title>Complete genome sequence of Corynebacterium casei LMG S-19264T (=DSM 44701T), isolated from a smear-ripened cheese.</title>
        <authorList>
            <consortium name="US DOE Joint Genome Institute (JGI-PGF)"/>
            <person name="Walter F."/>
            <person name="Albersmeier A."/>
            <person name="Kalinowski J."/>
            <person name="Ruckert C."/>
        </authorList>
    </citation>
    <scope>NUCLEOTIDE SEQUENCE</scope>
    <source>
        <strain evidence="1">CGMCC 1.15478</strain>
    </source>
</reference>
<accession>A0A916UK68</accession>
<dbReference type="RefSeq" id="WP_268236324.1">
    <property type="nucleotide sequence ID" value="NZ_BMJH01000003.1"/>
</dbReference>
<evidence type="ECO:0000313" key="1">
    <source>
        <dbReference type="EMBL" id="GGC74714.1"/>
    </source>
</evidence>
<name>A0A916UK68_9ACTN</name>
<comment type="caution">
    <text evidence="1">The sequence shown here is derived from an EMBL/GenBank/DDBJ whole genome shotgun (WGS) entry which is preliminary data.</text>
</comment>
<proteinExistence type="predicted"/>
<organism evidence="1 2">
    <name type="scientific">Hoyosella rhizosphaerae</name>
    <dbReference type="NCBI Taxonomy" id="1755582"/>
    <lineage>
        <taxon>Bacteria</taxon>
        <taxon>Bacillati</taxon>
        <taxon>Actinomycetota</taxon>
        <taxon>Actinomycetes</taxon>
        <taxon>Mycobacteriales</taxon>
        <taxon>Hoyosellaceae</taxon>
        <taxon>Hoyosella</taxon>
    </lineage>
</organism>
<dbReference type="Proteomes" id="UP000641514">
    <property type="component" value="Unassembled WGS sequence"/>
</dbReference>
<protein>
    <submittedName>
        <fullName evidence="1">Uncharacterized protein</fullName>
    </submittedName>
</protein>
<dbReference type="EMBL" id="BMJH01000003">
    <property type="protein sequence ID" value="GGC74714.1"/>
    <property type="molecule type" value="Genomic_DNA"/>
</dbReference>
<keyword evidence="2" id="KW-1185">Reference proteome</keyword>
<sequence>MLTEFIGMLSEFALFIQENGGRGDFDNLEIVLGAFEDQISMFGS</sequence>
<evidence type="ECO:0000313" key="2">
    <source>
        <dbReference type="Proteomes" id="UP000641514"/>
    </source>
</evidence>